<dbReference type="EMBL" id="JAHQIW010003201">
    <property type="protein sequence ID" value="KAJ1357602.1"/>
    <property type="molecule type" value="Genomic_DNA"/>
</dbReference>
<protein>
    <submittedName>
        <fullName evidence="1">Uncharacterized protein</fullName>
    </submittedName>
</protein>
<comment type="caution">
    <text evidence="1">The sequence shown here is derived from an EMBL/GenBank/DDBJ whole genome shotgun (WGS) entry which is preliminary data.</text>
</comment>
<proteinExistence type="predicted"/>
<name>A0AAD5MFG6_PARTN</name>
<gene>
    <name evidence="1" type="ORF">KIN20_015781</name>
</gene>
<keyword evidence="2" id="KW-1185">Reference proteome</keyword>
<sequence>MPPPQGESFKSRATFVIKLDIFGVMRKSNSHFIHDWVESRYRLPRPTVGGNPRRSIEATMEFDGIKQHVFCRYRYFAEAIRNEDLLENLKLECIRFQTVDLDFFDVPVEILTDSEVIMMCFKQVIMLEELEEDVTFSIENSRNPIEIPFTADDFQCV</sequence>
<organism evidence="1 2">
    <name type="scientific">Parelaphostrongylus tenuis</name>
    <name type="common">Meningeal worm</name>
    <dbReference type="NCBI Taxonomy" id="148309"/>
    <lineage>
        <taxon>Eukaryota</taxon>
        <taxon>Metazoa</taxon>
        <taxon>Ecdysozoa</taxon>
        <taxon>Nematoda</taxon>
        <taxon>Chromadorea</taxon>
        <taxon>Rhabditida</taxon>
        <taxon>Rhabditina</taxon>
        <taxon>Rhabditomorpha</taxon>
        <taxon>Strongyloidea</taxon>
        <taxon>Metastrongylidae</taxon>
        <taxon>Parelaphostrongylus</taxon>
    </lineage>
</organism>
<reference evidence="1" key="1">
    <citation type="submission" date="2021-06" db="EMBL/GenBank/DDBJ databases">
        <title>Parelaphostrongylus tenuis whole genome reference sequence.</title>
        <authorList>
            <person name="Garwood T.J."/>
            <person name="Larsen P.A."/>
            <person name="Fountain-Jones N.M."/>
            <person name="Garbe J.R."/>
            <person name="Macchietto M.G."/>
            <person name="Kania S.A."/>
            <person name="Gerhold R.W."/>
            <person name="Richards J.E."/>
            <person name="Wolf T.M."/>
        </authorList>
    </citation>
    <scope>NUCLEOTIDE SEQUENCE</scope>
    <source>
        <strain evidence="1">MNPRO001-30</strain>
        <tissue evidence="1">Meninges</tissue>
    </source>
</reference>
<dbReference type="Proteomes" id="UP001196413">
    <property type="component" value="Unassembled WGS sequence"/>
</dbReference>
<evidence type="ECO:0000313" key="1">
    <source>
        <dbReference type="EMBL" id="KAJ1357602.1"/>
    </source>
</evidence>
<dbReference type="AlphaFoldDB" id="A0AAD5MFG6"/>
<evidence type="ECO:0000313" key="2">
    <source>
        <dbReference type="Proteomes" id="UP001196413"/>
    </source>
</evidence>
<accession>A0AAD5MFG6</accession>